<dbReference type="PANTHER" id="PTHR32523">
    <property type="entry name" value="PHYTOL KINASE 1, CHLOROPLASTIC"/>
    <property type="match status" value="1"/>
</dbReference>
<dbReference type="PANTHER" id="PTHR32523:SF8">
    <property type="entry name" value="DOLICHOL KINASE"/>
    <property type="match status" value="1"/>
</dbReference>
<dbReference type="InterPro" id="IPR002893">
    <property type="entry name" value="Znf_MYND"/>
</dbReference>
<evidence type="ECO:0000256" key="5">
    <source>
        <dbReference type="ARBA" id="ARBA00022679"/>
    </source>
</evidence>
<dbReference type="InterPro" id="IPR039606">
    <property type="entry name" value="Phytol/farnesol_kinase"/>
</dbReference>
<keyword evidence="11" id="KW-0809">Transit peptide</keyword>
<feature type="compositionally biased region" description="Pro residues" evidence="18">
    <location>
        <begin position="527"/>
        <end position="549"/>
    </location>
</feature>
<keyword evidence="6" id="KW-0812">Transmembrane</keyword>
<sequence length="1183" mass="121001">MRSQLIAALARSGALEHIAAALLRYGGGLAHSDGCPSQPHGPRPSTSPLPADTRAGGSSAAPAADTAAQCDQGPATDSVTPRSTQATAAAATVPGLAAGTTGLQAPGDRRGSSRRKAVRVDGRTDGNCSGGGNSSSGGGSSSGGRKSVNDPNADAEQPEGPPGKLQKLQQEAVWSLLQSVRTLATTPYTPWVLASASPHRFQLREAVGESADGDELVSAAAERMASFRRLVCGPAVQMLVALCVHNNMRALQKQQPQQPLHSLGIEGQGVTAAGCGMANMRDTLLTAALVFQATVTAGPRRHALLVAQPPPGYVNPPYHAPGAPSPPAIGGPLDHLSPYTGVVNVYDVISLACSSMLMRVSCSSCSSGSIQPLRLLVRLLPELRPRQATVRLPGLWRLLAAAMPLMLDMKSDDELRLDFAGLMCDASLLLRLLVSPPPAPQELQQQSQRPAAGPASASASASGSSSGDTGVVSAINGIASRGSTGAACSYSLRCALDAGLLPALERLLRQAYAAVLPQQGAAAVATPAPPPASGPAPAPPASPSGPSPPAAGELKAATLRVAAALCATGSLLLASGAFPAMLAHGSSTELVSLLKTMGCVLRQLTQHDIVLPDAPTFGECLPSHCSLPLSASRYWACILLSLSEEASALMSVIRSIQQLPVPQRMRLEQQPSSNSTAVPYARGGAHLDGGVPDEADAGAGAAALTANRCMLPVRIGMGWLAVVGGAPPPGSAAAAQQCCLHGLMPSLWMPWLLPSQPDFAGVMVGPDSSGELEHCYELLTMVRRGLRSYLAAVLRHDRAATAATDAAAAAHNDTGSSGSGICSGERALPLGPEGVHAGVTAALSMAAAAATAARHCWQYETLDGYGYYQRCLPLYVESFNLLQHAATLSTDTAGMNPAANSQNLRESDEVPADLAAAAASAQHPSACPAPTATGGAAAGGLGSSGAELLQLVHVAAAALLDVMELDMVCSAEAGMKIVLRLPLRMITFLSRWGLQCRPWLQPFILVSPDEGTGFRGGLDVAQGLPPPDAAANQQAVAGGYAALRREVCARHVQQPGERPLCDGEAIDLLVPAARIEGLLRAEAAQLAAAGGSINSSDTADQDDRKAGGSGNTANILGVPAPRLCGNRACQNLRGGSALIAPGAGKTCARCRGVSYCCGTCQLQHWKEGGHQHVCPLLQKLLPA</sequence>
<feature type="compositionally biased region" description="Low complexity" evidence="18">
    <location>
        <begin position="84"/>
        <end position="102"/>
    </location>
</feature>
<keyword evidence="21" id="KW-1185">Reference proteome</keyword>
<evidence type="ECO:0000256" key="10">
    <source>
        <dbReference type="ARBA" id="ARBA00022833"/>
    </source>
</evidence>
<keyword evidence="3" id="KW-0150">Chloroplast</keyword>
<dbReference type="GO" id="GO:0009507">
    <property type="term" value="C:chloroplast"/>
    <property type="evidence" value="ECO:0007669"/>
    <property type="project" value="UniProtKB-SubCell"/>
</dbReference>
<gene>
    <name evidence="20" type="ORF">HYH02_005727</name>
</gene>
<dbReference type="PROSITE" id="PS50865">
    <property type="entry name" value="ZF_MYND_2"/>
    <property type="match status" value="1"/>
</dbReference>
<keyword evidence="9" id="KW-0418">Kinase</keyword>
<feature type="compositionally biased region" description="Low complexity" evidence="18">
    <location>
        <begin position="55"/>
        <end position="68"/>
    </location>
</feature>
<evidence type="ECO:0000313" key="20">
    <source>
        <dbReference type="EMBL" id="KAG2448973.1"/>
    </source>
</evidence>
<evidence type="ECO:0000256" key="15">
    <source>
        <dbReference type="ARBA" id="ARBA00039024"/>
    </source>
</evidence>
<comment type="caution">
    <text evidence="20">The sequence shown here is derived from an EMBL/GenBank/DDBJ whole genome shotgun (WGS) entry which is preliminary data.</text>
</comment>
<dbReference type="Gene3D" id="6.10.140.2220">
    <property type="match status" value="1"/>
</dbReference>
<evidence type="ECO:0000256" key="1">
    <source>
        <dbReference type="ARBA" id="ARBA00004508"/>
    </source>
</evidence>
<evidence type="ECO:0000256" key="6">
    <source>
        <dbReference type="ARBA" id="ARBA00022692"/>
    </source>
</evidence>
<evidence type="ECO:0000256" key="14">
    <source>
        <dbReference type="ARBA" id="ARBA00024015"/>
    </source>
</evidence>
<comment type="subcellular location">
    <subcellularLocation>
        <location evidence="1">Plastid</location>
        <location evidence="1">Chloroplast membrane</location>
        <topology evidence="1">Multi-pass membrane protein</topology>
    </subcellularLocation>
</comment>
<evidence type="ECO:0000256" key="17">
    <source>
        <dbReference type="PROSITE-ProRule" id="PRU00134"/>
    </source>
</evidence>
<dbReference type="GO" id="GO:0016020">
    <property type="term" value="C:membrane"/>
    <property type="evidence" value="ECO:0007669"/>
    <property type="project" value="UniProtKB-SubCell"/>
</dbReference>
<dbReference type="AlphaFoldDB" id="A0A836B6M0"/>
<proteinExistence type="inferred from homology"/>
<organism evidence="20 21">
    <name type="scientific">Chlamydomonas schloesseri</name>
    <dbReference type="NCBI Taxonomy" id="2026947"/>
    <lineage>
        <taxon>Eukaryota</taxon>
        <taxon>Viridiplantae</taxon>
        <taxon>Chlorophyta</taxon>
        <taxon>core chlorophytes</taxon>
        <taxon>Chlorophyceae</taxon>
        <taxon>CS clade</taxon>
        <taxon>Chlamydomonadales</taxon>
        <taxon>Chlamydomonadaceae</taxon>
        <taxon>Chlamydomonas</taxon>
    </lineage>
</organism>
<feature type="compositionally biased region" description="Low complexity" evidence="18">
    <location>
        <begin position="450"/>
        <end position="467"/>
    </location>
</feature>
<dbReference type="OrthoDB" id="550206at2759"/>
<evidence type="ECO:0000256" key="11">
    <source>
        <dbReference type="ARBA" id="ARBA00022946"/>
    </source>
</evidence>
<evidence type="ECO:0000313" key="21">
    <source>
        <dbReference type="Proteomes" id="UP000613740"/>
    </source>
</evidence>
<evidence type="ECO:0000259" key="19">
    <source>
        <dbReference type="PROSITE" id="PS50865"/>
    </source>
</evidence>
<feature type="region of interest" description="Disordered" evidence="18">
    <location>
        <begin position="32"/>
        <end position="166"/>
    </location>
</feature>
<dbReference type="GO" id="GO:0008270">
    <property type="term" value="F:zinc ion binding"/>
    <property type="evidence" value="ECO:0007669"/>
    <property type="project" value="UniProtKB-KW"/>
</dbReference>
<keyword evidence="7" id="KW-0479">Metal-binding</keyword>
<dbReference type="Pfam" id="PF01753">
    <property type="entry name" value="zf-MYND"/>
    <property type="match status" value="1"/>
</dbReference>
<reference evidence="20" key="1">
    <citation type="journal article" date="2020" name="bioRxiv">
        <title>Comparative genomics of Chlamydomonas.</title>
        <authorList>
            <person name="Craig R.J."/>
            <person name="Hasan A.R."/>
            <person name="Ness R.W."/>
            <person name="Keightley P.D."/>
        </authorList>
    </citation>
    <scope>NUCLEOTIDE SEQUENCE</scope>
    <source>
        <strain evidence="20">CCAP 11/173</strain>
    </source>
</reference>
<comment type="catalytic activity">
    <reaction evidence="16">
        <text>phytol + CTP = phytyl phosphate + CDP + H(+)</text>
        <dbReference type="Rhea" id="RHEA:38055"/>
        <dbReference type="ChEBI" id="CHEBI:15378"/>
        <dbReference type="ChEBI" id="CHEBI:17327"/>
        <dbReference type="ChEBI" id="CHEBI:37563"/>
        <dbReference type="ChEBI" id="CHEBI:58069"/>
        <dbReference type="ChEBI" id="CHEBI:75483"/>
        <dbReference type="EC" id="2.7.1.182"/>
    </reaction>
</comment>
<evidence type="ECO:0000256" key="8">
    <source>
        <dbReference type="ARBA" id="ARBA00022771"/>
    </source>
</evidence>
<accession>A0A836B6M0</accession>
<keyword evidence="4" id="KW-0934">Plastid</keyword>
<evidence type="ECO:0000256" key="7">
    <source>
        <dbReference type="ARBA" id="ARBA00022723"/>
    </source>
</evidence>
<feature type="region of interest" description="Disordered" evidence="18">
    <location>
        <begin position="439"/>
        <end position="467"/>
    </location>
</feature>
<feature type="region of interest" description="Disordered" evidence="18">
    <location>
        <begin position="1090"/>
        <end position="1113"/>
    </location>
</feature>
<evidence type="ECO:0000256" key="18">
    <source>
        <dbReference type="SAM" id="MobiDB-lite"/>
    </source>
</evidence>
<feature type="compositionally biased region" description="Gly residues" evidence="18">
    <location>
        <begin position="128"/>
        <end position="142"/>
    </location>
</feature>
<protein>
    <recommendedName>
        <fullName evidence="15">phytol kinase</fullName>
        <ecNumber evidence="15">2.7.1.182</ecNumber>
    </recommendedName>
</protein>
<feature type="domain" description="MYND-type" evidence="19">
    <location>
        <begin position="1121"/>
        <end position="1174"/>
    </location>
</feature>
<keyword evidence="12" id="KW-1133">Transmembrane helix</keyword>
<evidence type="ECO:0000256" key="4">
    <source>
        <dbReference type="ARBA" id="ARBA00022640"/>
    </source>
</evidence>
<dbReference type="GO" id="GO:0010276">
    <property type="term" value="F:phytol kinase activity"/>
    <property type="evidence" value="ECO:0007669"/>
    <property type="project" value="UniProtKB-EC"/>
</dbReference>
<comment type="similarity">
    <text evidence="2">Belongs to the polyprenol kinase family.</text>
</comment>
<keyword evidence="8 17" id="KW-0863">Zinc-finger</keyword>
<dbReference type="Proteomes" id="UP000613740">
    <property type="component" value="Unassembled WGS sequence"/>
</dbReference>
<keyword evidence="13" id="KW-0472">Membrane</keyword>
<comment type="pathway">
    <text evidence="14">Cofactor biosynthesis; tocopherol biosynthesis.</text>
</comment>
<name>A0A836B6M0_9CHLO</name>
<evidence type="ECO:0000256" key="12">
    <source>
        <dbReference type="ARBA" id="ARBA00022989"/>
    </source>
</evidence>
<dbReference type="SUPFAM" id="SSF144232">
    <property type="entry name" value="HIT/MYND zinc finger-like"/>
    <property type="match status" value="1"/>
</dbReference>
<feature type="region of interest" description="Disordered" evidence="18">
    <location>
        <begin position="524"/>
        <end position="552"/>
    </location>
</feature>
<evidence type="ECO:0000256" key="13">
    <source>
        <dbReference type="ARBA" id="ARBA00023136"/>
    </source>
</evidence>
<evidence type="ECO:0000256" key="3">
    <source>
        <dbReference type="ARBA" id="ARBA00022528"/>
    </source>
</evidence>
<evidence type="ECO:0000256" key="2">
    <source>
        <dbReference type="ARBA" id="ARBA00010794"/>
    </source>
</evidence>
<keyword evidence="5" id="KW-0808">Transferase</keyword>
<keyword evidence="10" id="KW-0862">Zinc</keyword>
<evidence type="ECO:0000256" key="9">
    <source>
        <dbReference type="ARBA" id="ARBA00022777"/>
    </source>
</evidence>
<dbReference type="EC" id="2.7.1.182" evidence="15"/>
<dbReference type="EMBL" id="JAEHOD010000015">
    <property type="protein sequence ID" value="KAG2448973.1"/>
    <property type="molecule type" value="Genomic_DNA"/>
</dbReference>
<evidence type="ECO:0000256" key="16">
    <source>
        <dbReference type="ARBA" id="ARBA00048889"/>
    </source>
</evidence>
<dbReference type="PROSITE" id="PS01360">
    <property type="entry name" value="ZF_MYND_1"/>
    <property type="match status" value="1"/>
</dbReference>